<evidence type="ECO:0008006" key="3">
    <source>
        <dbReference type="Google" id="ProtNLM"/>
    </source>
</evidence>
<name>A0A1X0N4T6_9PSED</name>
<comment type="caution">
    <text evidence="1">The sequence shown here is derived from an EMBL/GenBank/DDBJ whole genome shotgun (WGS) entry which is preliminary data.</text>
</comment>
<sequence>MTKWKVAFLVMASASLAGCWQGDYAFEGKYYFSEGEECNAPSSASDREQYLIEITKEVRNGTALYSARFPIAAKLGAPIASVKSVSATDDNALTFEFAKPEVSGMFSGSASLDIVLTVKPNKSKEGHLWMTKAAFTSARDGKVIERDFLETFRNAGKIGKTGACLGKGSATLSVTHIHLRQVPHSDGAFP</sequence>
<proteinExistence type="predicted"/>
<dbReference type="AlphaFoldDB" id="A0A1X0N4T6"/>
<dbReference type="RefSeq" id="WP_083183712.1">
    <property type="nucleotide sequence ID" value="NZ_CBCRZR010000016.1"/>
</dbReference>
<gene>
    <name evidence="1" type="ORF">BZK31_14890</name>
</gene>
<evidence type="ECO:0000313" key="1">
    <source>
        <dbReference type="EMBL" id="ORC58561.1"/>
    </source>
</evidence>
<dbReference type="PROSITE" id="PS51257">
    <property type="entry name" value="PROKAR_LIPOPROTEIN"/>
    <property type="match status" value="1"/>
</dbReference>
<evidence type="ECO:0000313" key="2">
    <source>
        <dbReference type="Proteomes" id="UP000192815"/>
    </source>
</evidence>
<dbReference type="EMBL" id="MUIO01000055">
    <property type="protein sequence ID" value="ORC58561.1"/>
    <property type="molecule type" value="Genomic_DNA"/>
</dbReference>
<protein>
    <recommendedName>
        <fullName evidence="3">Lipoprotein</fullName>
    </recommendedName>
</protein>
<dbReference type="OrthoDB" id="6986380at2"/>
<organism evidence="1 2">
    <name type="scientific">Pseudomonas floridensis</name>
    <dbReference type="NCBI Taxonomy" id="1958950"/>
    <lineage>
        <taxon>Bacteria</taxon>
        <taxon>Pseudomonadati</taxon>
        <taxon>Pseudomonadota</taxon>
        <taxon>Gammaproteobacteria</taxon>
        <taxon>Pseudomonadales</taxon>
        <taxon>Pseudomonadaceae</taxon>
        <taxon>Pseudomonas</taxon>
    </lineage>
</organism>
<accession>A0A1X0N4T6</accession>
<keyword evidence="2" id="KW-1185">Reference proteome</keyword>
<dbReference type="Proteomes" id="UP000192815">
    <property type="component" value="Unassembled WGS sequence"/>
</dbReference>
<reference evidence="2" key="1">
    <citation type="submission" date="2017-02" db="EMBL/GenBank/DDBJ databases">
        <title>Pseudomonas floridae sp. nov., a novel pathogenic bacterial species isolated from tomato.</title>
        <authorList>
            <person name="Timilsina S."/>
            <person name="Vallad G.E."/>
            <person name="Jones J.B."/>
        </authorList>
    </citation>
    <scope>NUCLEOTIDE SEQUENCE [LARGE SCALE GENOMIC DNA]</scope>
    <source>
        <strain evidence="2">GEV388</strain>
    </source>
</reference>